<reference evidence="1 2" key="1">
    <citation type="journal article" date="2022" name="bioRxiv">
        <title>The genome of the oomycete Peronosclerospora sorghi, a cosmopolitan pathogen of maize and sorghum, is inflated with dispersed pseudogenes.</title>
        <authorList>
            <person name="Fletcher K."/>
            <person name="Martin F."/>
            <person name="Isakeit T."/>
            <person name="Cavanaugh K."/>
            <person name="Magill C."/>
            <person name="Michelmore R."/>
        </authorList>
    </citation>
    <scope>NUCLEOTIDE SEQUENCE [LARGE SCALE GENOMIC DNA]</scope>
    <source>
        <strain evidence="1">P6</strain>
    </source>
</reference>
<name>A0ACC0VLC9_9STRA</name>
<comment type="caution">
    <text evidence="1">The sequence shown here is derived from an EMBL/GenBank/DDBJ whole genome shotgun (WGS) entry which is preliminary data.</text>
</comment>
<dbReference type="EMBL" id="CM047587">
    <property type="protein sequence ID" value="KAI9906673.1"/>
    <property type="molecule type" value="Genomic_DNA"/>
</dbReference>
<organism evidence="1 2">
    <name type="scientific">Peronosclerospora sorghi</name>
    <dbReference type="NCBI Taxonomy" id="230839"/>
    <lineage>
        <taxon>Eukaryota</taxon>
        <taxon>Sar</taxon>
        <taxon>Stramenopiles</taxon>
        <taxon>Oomycota</taxon>
        <taxon>Peronosporomycetes</taxon>
        <taxon>Peronosporales</taxon>
        <taxon>Peronosporaceae</taxon>
        <taxon>Peronosclerospora</taxon>
    </lineage>
</organism>
<evidence type="ECO:0000313" key="1">
    <source>
        <dbReference type="EMBL" id="KAI9906673.1"/>
    </source>
</evidence>
<protein>
    <submittedName>
        <fullName evidence="1">Uncharacterized protein</fullName>
    </submittedName>
</protein>
<proteinExistence type="predicted"/>
<keyword evidence="2" id="KW-1185">Reference proteome</keyword>
<sequence length="451" mass="50057">MKRESTAAEEESYDVYMNDVDLETSYVEDVTHVKTEAGTILASATESKILAAASSFKQPEVQHMNRLLCWLLSAEKMKRQHENDKYKKERVANEQRRRVAQEMRAMVQLSACFTTIACIGAFFFAADGGDAPTRATFRHVAVDSNESRIEPSSNDDGPMNTAESSAVTDCVLADFETASDEVLTLNNLVGIVQTSPSVLKQYLSDPLVIQNQQVAPQTVRYLGTLFEITPTIDWLKVSGITNISPMPVNVTSSNTLSLGVHFTDSITLKAQFTLEIAQPYHRWYKICWIHMLHPIKCQPRMITMDVVLAITKPKIKANVEANLYQCAPGISIHACQNLTMSTIMTGALSGNLSAVSGAIYKNFKDAKIDSVKLGWDSITVIDVVVPNSSSFVTRIINHMIDSNARELNRKGDYYHDFVVASQNLLLSMMNEVIDSTLEPLFRATCMSMSTV</sequence>
<dbReference type="Proteomes" id="UP001163321">
    <property type="component" value="Chromosome 8"/>
</dbReference>
<evidence type="ECO:0000313" key="2">
    <source>
        <dbReference type="Proteomes" id="UP001163321"/>
    </source>
</evidence>
<gene>
    <name evidence="1" type="ORF">PsorP6_003487</name>
</gene>
<accession>A0ACC0VLC9</accession>